<dbReference type="InterPro" id="IPR044730">
    <property type="entry name" value="RNase_H-like_dom_plant"/>
</dbReference>
<feature type="domain" description="RNase H type-1" evidence="1">
    <location>
        <begin position="22"/>
        <end position="136"/>
    </location>
</feature>
<dbReference type="InterPro" id="IPR053151">
    <property type="entry name" value="RNase_H-like"/>
</dbReference>
<dbReference type="InterPro" id="IPR036397">
    <property type="entry name" value="RNaseH_sf"/>
</dbReference>
<name>A0A2K3LB82_TRIPR</name>
<sequence>SNDSKDMMIAWCSPNDNWIKLNCDGAVTDYGLKASCEGVLRNSDGEFIVGFSRNLGTCSITTYQGLQVAIGKGFQKILIESDSLAAINIIAGGCSISHPCFGLVNDIKNKATQVTEVRFMHMFREANQVADALAKFGLSQLCLLRIYDVPPDFISFPLLADRIGTLFPRGF</sequence>
<dbReference type="Pfam" id="PF13456">
    <property type="entry name" value="RVT_3"/>
    <property type="match status" value="1"/>
</dbReference>
<reference evidence="2 4" key="1">
    <citation type="journal article" date="2014" name="Am. J. Bot.">
        <title>Genome assembly and annotation for red clover (Trifolium pratense; Fabaceae).</title>
        <authorList>
            <person name="Istvanek J."/>
            <person name="Jaros M."/>
            <person name="Krenek A."/>
            <person name="Repkova J."/>
        </authorList>
    </citation>
    <scope>NUCLEOTIDE SEQUENCE [LARGE SCALE GENOMIC DNA]</scope>
    <source>
        <strain evidence="4">cv. Tatra</strain>
        <tissue evidence="2">Young leaves</tissue>
    </source>
</reference>
<dbReference type="PANTHER" id="PTHR47723:SF19">
    <property type="entry name" value="POLYNUCLEOTIDYL TRANSFERASE, RIBONUCLEASE H-LIKE SUPERFAMILY PROTEIN"/>
    <property type="match status" value="1"/>
</dbReference>
<accession>A0A2K3LB82</accession>
<evidence type="ECO:0000313" key="3">
    <source>
        <dbReference type="EMBL" id="PNX80452.1"/>
    </source>
</evidence>
<dbReference type="ExpressionAtlas" id="A0A2K3LB82">
    <property type="expression patterns" value="baseline"/>
</dbReference>
<dbReference type="AlphaFoldDB" id="A0A2K3LB82"/>
<dbReference type="EMBL" id="ASHM01029629">
    <property type="protein sequence ID" value="PNX75801.1"/>
    <property type="molecule type" value="Genomic_DNA"/>
</dbReference>
<dbReference type="PANTHER" id="PTHR47723">
    <property type="entry name" value="OS05G0353850 PROTEIN"/>
    <property type="match status" value="1"/>
</dbReference>
<dbReference type="EMBL" id="ASHM01037973">
    <property type="protein sequence ID" value="PNX80452.1"/>
    <property type="molecule type" value="Genomic_DNA"/>
</dbReference>
<dbReference type="Proteomes" id="UP000236291">
    <property type="component" value="Unassembled WGS sequence"/>
</dbReference>
<evidence type="ECO:0000313" key="4">
    <source>
        <dbReference type="Proteomes" id="UP000236291"/>
    </source>
</evidence>
<comment type="caution">
    <text evidence="2">The sequence shown here is derived from an EMBL/GenBank/DDBJ whole genome shotgun (WGS) entry which is preliminary data.</text>
</comment>
<gene>
    <name evidence="2" type="ORF">L195_g031743</name>
    <name evidence="3" type="ORF">L195_g036452</name>
</gene>
<dbReference type="InterPro" id="IPR002156">
    <property type="entry name" value="RNaseH_domain"/>
</dbReference>
<dbReference type="GO" id="GO:0003676">
    <property type="term" value="F:nucleic acid binding"/>
    <property type="evidence" value="ECO:0007669"/>
    <property type="project" value="InterPro"/>
</dbReference>
<dbReference type="Gene3D" id="3.30.420.10">
    <property type="entry name" value="Ribonuclease H-like superfamily/Ribonuclease H"/>
    <property type="match status" value="1"/>
</dbReference>
<dbReference type="CDD" id="cd06222">
    <property type="entry name" value="RNase_H_like"/>
    <property type="match status" value="1"/>
</dbReference>
<reference evidence="2 4" key="2">
    <citation type="journal article" date="2017" name="Front. Plant Sci.">
        <title>Gene Classification and Mining of Molecular Markers Useful in Red Clover (Trifolium pratense) Breeding.</title>
        <authorList>
            <person name="Istvanek J."/>
            <person name="Dluhosova J."/>
            <person name="Dluhos P."/>
            <person name="Patkova L."/>
            <person name="Nedelnik J."/>
            <person name="Repkova J."/>
        </authorList>
    </citation>
    <scope>NUCLEOTIDE SEQUENCE [LARGE SCALE GENOMIC DNA]</scope>
    <source>
        <strain evidence="4">cv. Tatra</strain>
        <tissue evidence="2">Young leaves</tissue>
    </source>
</reference>
<evidence type="ECO:0000259" key="1">
    <source>
        <dbReference type="Pfam" id="PF13456"/>
    </source>
</evidence>
<proteinExistence type="predicted"/>
<dbReference type="SUPFAM" id="SSF53098">
    <property type="entry name" value="Ribonuclease H-like"/>
    <property type="match status" value="1"/>
</dbReference>
<protein>
    <submittedName>
        <fullName evidence="2">Ribonuclease H</fullName>
    </submittedName>
</protein>
<feature type="non-terminal residue" evidence="2">
    <location>
        <position position="1"/>
    </location>
</feature>
<dbReference type="InterPro" id="IPR012337">
    <property type="entry name" value="RNaseH-like_sf"/>
</dbReference>
<dbReference type="STRING" id="57577.A0A2K3LB82"/>
<organism evidence="2 4">
    <name type="scientific">Trifolium pratense</name>
    <name type="common">Red clover</name>
    <dbReference type="NCBI Taxonomy" id="57577"/>
    <lineage>
        <taxon>Eukaryota</taxon>
        <taxon>Viridiplantae</taxon>
        <taxon>Streptophyta</taxon>
        <taxon>Embryophyta</taxon>
        <taxon>Tracheophyta</taxon>
        <taxon>Spermatophyta</taxon>
        <taxon>Magnoliopsida</taxon>
        <taxon>eudicotyledons</taxon>
        <taxon>Gunneridae</taxon>
        <taxon>Pentapetalae</taxon>
        <taxon>rosids</taxon>
        <taxon>fabids</taxon>
        <taxon>Fabales</taxon>
        <taxon>Fabaceae</taxon>
        <taxon>Papilionoideae</taxon>
        <taxon>50 kb inversion clade</taxon>
        <taxon>NPAAA clade</taxon>
        <taxon>Hologalegina</taxon>
        <taxon>IRL clade</taxon>
        <taxon>Trifolieae</taxon>
        <taxon>Trifolium</taxon>
    </lineage>
</organism>
<dbReference type="GO" id="GO:0004523">
    <property type="term" value="F:RNA-DNA hybrid ribonuclease activity"/>
    <property type="evidence" value="ECO:0007669"/>
    <property type="project" value="InterPro"/>
</dbReference>
<evidence type="ECO:0000313" key="2">
    <source>
        <dbReference type="EMBL" id="PNX75801.1"/>
    </source>
</evidence>